<evidence type="ECO:0000256" key="2">
    <source>
        <dbReference type="ARBA" id="ARBA00022643"/>
    </source>
</evidence>
<proteinExistence type="predicted"/>
<protein>
    <submittedName>
        <fullName evidence="6">LLM class flavin-dependent oxidoreductase</fullName>
    </submittedName>
</protein>
<evidence type="ECO:0000313" key="7">
    <source>
        <dbReference type="Proteomes" id="UP001523392"/>
    </source>
</evidence>
<dbReference type="PANTHER" id="PTHR42847">
    <property type="entry name" value="ALKANESULFONATE MONOOXYGENASE"/>
    <property type="match status" value="1"/>
</dbReference>
<dbReference type="Gene3D" id="3.20.20.30">
    <property type="entry name" value="Luciferase-like domain"/>
    <property type="match status" value="1"/>
</dbReference>
<keyword evidence="7" id="KW-1185">Reference proteome</keyword>
<dbReference type="Proteomes" id="UP001523392">
    <property type="component" value="Unassembled WGS sequence"/>
</dbReference>
<evidence type="ECO:0000259" key="5">
    <source>
        <dbReference type="Pfam" id="PF00296"/>
    </source>
</evidence>
<evidence type="ECO:0000256" key="4">
    <source>
        <dbReference type="ARBA" id="ARBA00023033"/>
    </source>
</evidence>
<name>A0ABT1D5X4_9PROT</name>
<keyword evidence="3" id="KW-0560">Oxidoreductase</keyword>
<feature type="non-terminal residue" evidence="6">
    <location>
        <position position="1"/>
    </location>
</feature>
<dbReference type="SUPFAM" id="SSF51679">
    <property type="entry name" value="Bacterial luciferase-like"/>
    <property type="match status" value="1"/>
</dbReference>
<dbReference type="Pfam" id="PF00296">
    <property type="entry name" value="Bac_luciferase"/>
    <property type="match status" value="1"/>
</dbReference>
<dbReference type="InterPro" id="IPR011251">
    <property type="entry name" value="Luciferase-like_dom"/>
</dbReference>
<keyword evidence="4" id="KW-0503">Monooxygenase</keyword>
<gene>
    <name evidence="6" type="ORF">JYK14_10600</name>
</gene>
<sequence>GRLTIGIGAGWLEEEFVALQTAPFAARGKVTDEYILACKALWTEEAPEFAGEHVRFGNVSFAPKPVQRPHPPIWVGGESGPALRRTARLGDAWYPIGTNPAFPLDSLKRYEAAIGRLRKLAAEAGRNPASIGLAYRVQAFGPSVPPQAGDGERRLFSGEKAAILEDVRALRALGVTAIDLGFPGGDADALLAAMRGFADSILQKV</sequence>
<evidence type="ECO:0000256" key="3">
    <source>
        <dbReference type="ARBA" id="ARBA00023002"/>
    </source>
</evidence>
<organism evidence="6 7">
    <name type="scientific">Siccirubricoccus soli</name>
    <dbReference type="NCBI Taxonomy" id="2899147"/>
    <lineage>
        <taxon>Bacteria</taxon>
        <taxon>Pseudomonadati</taxon>
        <taxon>Pseudomonadota</taxon>
        <taxon>Alphaproteobacteria</taxon>
        <taxon>Acetobacterales</taxon>
        <taxon>Roseomonadaceae</taxon>
        <taxon>Siccirubricoccus</taxon>
    </lineage>
</organism>
<dbReference type="RefSeq" id="WP_252953226.1">
    <property type="nucleotide sequence ID" value="NZ_JAFIRR010000064.1"/>
</dbReference>
<comment type="caution">
    <text evidence="6">The sequence shown here is derived from an EMBL/GenBank/DDBJ whole genome shotgun (WGS) entry which is preliminary data.</text>
</comment>
<evidence type="ECO:0000256" key="1">
    <source>
        <dbReference type="ARBA" id="ARBA00022630"/>
    </source>
</evidence>
<dbReference type="InterPro" id="IPR050172">
    <property type="entry name" value="SsuD_RutA_monooxygenase"/>
</dbReference>
<dbReference type="EMBL" id="JAFIRR010000064">
    <property type="protein sequence ID" value="MCO6416609.1"/>
    <property type="molecule type" value="Genomic_DNA"/>
</dbReference>
<dbReference type="InterPro" id="IPR036661">
    <property type="entry name" value="Luciferase-like_sf"/>
</dbReference>
<keyword evidence="1" id="KW-0285">Flavoprotein</keyword>
<accession>A0ABT1D5X4</accession>
<reference evidence="6 7" key="1">
    <citation type="submission" date="2021-12" db="EMBL/GenBank/DDBJ databases">
        <title>Siccirubricoccus leaddurans sp. nov., a high concentration Zn2+ tolerance bacterium.</title>
        <authorList>
            <person name="Cao Y."/>
        </authorList>
    </citation>
    <scope>NUCLEOTIDE SEQUENCE [LARGE SCALE GENOMIC DNA]</scope>
    <source>
        <strain evidence="6 7">KC 17139</strain>
    </source>
</reference>
<feature type="domain" description="Luciferase-like" evidence="5">
    <location>
        <begin position="1"/>
        <end position="138"/>
    </location>
</feature>
<evidence type="ECO:0000313" key="6">
    <source>
        <dbReference type="EMBL" id="MCO6416609.1"/>
    </source>
</evidence>
<keyword evidence="2" id="KW-0288">FMN</keyword>
<dbReference type="PANTHER" id="PTHR42847:SF4">
    <property type="entry name" value="ALKANESULFONATE MONOOXYGENASE-RELATED"/>
    <property type="match status" value="1"/>
</dbReference>